<keyword evidence="4" id="KW-0457">Lysine biosynthesis</keyword>
<dbReference type="InterPro" id="IPR018357">
    <property type="entry name" value="Hexapep_transf_CS"/>
</dbReference>
<evidence type="ECO:0000313" key="6">
    <source>
        <dbReference type="Proteomes" id="UP000443423"/>
    </source>
</evidence>
<evidence type="ECO:0000256" key="3">
    <source>
        <dbReference type="ARBA" id="ARBA00022915"/>
    </source>
</evidence>
<keyword evidence="3" id="KW-0220">Diaminopimelate biosynthesis</keyword>
<dbReference type="Pfam" id="PF00132">
    <property type="entry name" value="Hexapep"/>
    <property type="match status" value="2"/>
</dbReference>
<gene>
    <name evidence="5" type="ORF">GJR99_11995</name>
</gene>
<dbReference type="Proteomes" id="UP000443423">
    <property type="component" value="Unassembled WGS sequence"/>
</dbReference>
<protein>
    <submittedName>
        <fullName evidence="5">N-acetyltransferase</fullName>
    </submittedName>
</protein>
<dbReference type="Pfam" id="PF14602">
    <property type="entry name" value="Hexapep_2"/>
    <property type="match status" value="1"/>
</dbReference>
<dbReference type="InterPro" id="IPR011004">
    <property type="entry name" value="Trimer_LpxA-like_sf"/>
</dbReference>
<proteinExistence type="predicted"/>
<dbReference type="OrthoDB" id="200265at2157"/>
<dbReference type="InterPro" id="IPR050179">
    <property type="entry name" value="Trans_hexapeptide_repeat"/>
</dbReference>
<evidence type="ECO:0000256" key="2">
    <source>
        <dbReference type="ARBA" id="ARBA00022679"/>
    </source>
</evidence>
<dbReference type="PANTHER" id="PTHR43300:SF10">
    <property type="entry name" value="2,3,4,5-TETRAHYDROPYRIDINE-2,6-DICARBOXYLATE N-ACETYLTRANSFERASE"/>
    <property type="match status" value="1"/>
</dbReference>
<evidence type="ECO:0000256" key="4">
    <source>
        <dbReference type="ARBA" id="ARBA00023154"/>
    </source>
</evidence>
<keyword evidence="1" id="KW-0028">Amino-acid biosynthesis</keyword>
<dbReference type="PANTHER" id="PTHR43300">
    <property type="entry name" value="ACETYLTRANSFERASE"/>
    <property type="match status" value="1"/>
</dbReference>
<evidence type="ECO:0000256" key="1">
    <source>
        <dbReference type="ARBA" id="ARBA00022605"/>
    </source>
</evidence>
<dbReference type="SUPFAM" id="SSF51161">
    <property type="entry name" value="Trimeric LpxA-like enzymes"/>
    <property type="match status" value="1"/>
</dbReference>
<accession>A0A6A8G7M6</accession>
<name>A0A6A8G7M6_9EURY</name>
<dbReference type="InterPro" id="IPR001451">
    <property type="entry name" value="Hexapep"/>
</dbReference>
<keyword evidence="2 5" id="KW-0808">Transferase</keyword>
<reference evidence="5 6" key="1">
    <citation type="submission" date="2019-11" db="EMBL/GenBank/DDBJ databases">
        <title>Whole genome sequence of Haloferax sp. MBLA0078.</title>
        <authorList>
            <person name="Seo M.-J."/>
            <person name="Cho E.-S."/>
        </authorList>
    </citation>
    <scope>NUCLEOTIDE SEQUENCE [LARGE SCALE GENOMIC DNA]</scope>
    <source>
        <strain evidence="5 6">MBLA0078</strain>
    </source>
</reference>
<evidence type="ECO:0000313" key="5">
    <source>
        <dbReference type="EMBL" id="MRW97290.1"/>
    </source>
</evidence>
<dbReference type="GO" id="GO:0019877">
    <property type="term" value="P:diaminopimelate biosynthetic process"/>
    <property type="evidence" value="ECO:0007669"/>
    <property type="project" value="UniProtKB-KW"/>
</dbReference>
<dbReference type="EMBL" id="WKJQ01000001">
    <property type="protein sequence ID" value="MRW97290.1"/>
    <property type="molecule type" value="Genomic_DNA"/>
</dbReference>
<dbReference type="GO" id="GO:0009085">
    <property type="term" value="P:lysine biosynthetic process"/>
    <property type="evidence" value="ECO:0007669"/>
    <property type="project" value="UniProtKB-KW"/>
</dbReference>
<keyword evidence="6" id="KW-1185">Reference proteome</keyword>
<dbReference type="AlphaFoldDB" id="A0A6A8G7M6"/>
<dbReference type="CDD" id="cd03358">
    <property type="entry name" value="LbH_WxcM_N_like"/>
    <property type="match status" value="1"/>
</dbReference>
<dbReference type="GO" id="GO:0016740">
    <property type="term" value="F:transferase activity"/>
    <property type="evidence" value="ECO:0007669"/>
    <property type="project" value="UniProtKB-KW"/>
</dbReference>
<dbReference type="Gene3D" id="2.160.10.10">
    <property type="entry name" value="Hexapeptide repeat proteins"/>
    <property type="match status" value="1"/>
</dbReference>
<dbReference type="RefSeq" id="WP_151112454.1">
    <property type="nucleotide sequence ID" value="NZ_WKJQ01000001.1"/>
</dbReference>
<organism evidence="5 6">
    <name type="scientific">Haloferax marinum</name>
    <dbReference type="NCBI Taxonomy" id="2666143"/>
    <lineage>
        <taxon>Archaea</taxon>
        <taxon>Methanobacteriati</taxon>
        <taxon>Methanobacteriota</taxon>
        <taxon>Stenosarchaea group</taxon>
        <taxon>Halobacteria</taxon>
        <taxon>Halobacteriales</taxon>
        <taxon>Haloferacaceae</taxon>
        <taxon>Haloferax</taxon>
    </lineage>
</organism>
<dbReference type="PROSITE" id="PS00101">
    <property type="entry name" value="HEXAPEP_TRANSFERASES"/>
    <property type="match status" value="1"/>
</dbReference>
<comment type="caution">
    <text evidence="5">The sequence shown here is derived from an EMBL/GenBank/DDBJ whole genome shotgun (WGS) entry which is preliminary data.</text>
</comment>
<sequence>MASSVSLGEGCDIASGATVGHWYDSDTQPPVIGDEATIRTGTIVYDDVAIGNRFNTGHNAVIRELTEIGDDVLVGTNTVIDGRTSIGSGVSLQTGVYIPSHTTIGDDVFIGPHAVLTNDPLPIRADVDLVGPTIEDNVSIGGNATILPDVTIGEGSFVAAGAVVTTDVPPNTLAIGVPAVHKQLPPELDTPNQIR</sequence>